<dbReference type="AlphaFoldDB" id="A0A2R5GK21"/>
<feature type="domain" description="Chitin-binding type-4" evidence="2">
    <location>
        <begin position="542"/>
        <end position="784"/>
    </location>
</feature>
<keyword evidence="4" id="KW-1185">Reference proteome</keyword>
<accession>A0A2R5GK21</accession>
<sequence length="973" mass="103537">MMVLEAGNRPLPNNAGGAELEFHKGHGLCGALGKDADLDVNATISPNAFFTEGDVIDVDVTLESHRKGHFEFRLCSLDANDFSQECLNEHVLEFDATFTAASYSGQMEDAMRWSPADLLENEACKSDDGAPLGSCCNHGGACSDGAHNRHRWAVPSSAAGPMYTMRLVLPRGVRCEHCVLQWFYQTGDGRGSFHGYPEGFWDCADVAIREKTVLVPSEVQRRKLLAILPASAKARELGSDDSDVEVGIDLSLLGETTSAPTNAPSFASTSAPTTDQAQMPSSNETSIDDEVSDDGSGSVNIDDDEDKSEDDATNSAATVSTALIVGASVAKGFISFPPSRKMMVLEAGNRPLPNNAGGAELEFYKGHGLCGALGKDADLDVNATISPNAFFTEGDVIDVDVTLESHRKGHFEFRLCSLDANDFSQECLNEHVLEFDATFTAASYSGQMEDAMRWSPADLLENEACKSDDGTPLGSDAKNVFMAKEVEAVVVANGQPGKHSAGEEMAMSAKAIRPVGATNSKTLAVVAALVLSAAVGVRGEGFLLFPPSRNLVYNGGSRGENGIDDMDAGGAQAEFSNGHGLCGDQSWRREMQSPNEFGGGLPLVTYAENSTIEINVTITTHRKGYFEFRLCDLDDDGLDLNEAITQSCLNEYVLEFDIEYTESSYKDQMEDGRTSPADYKGSGGLASSSEAYKCKNLYASPTGSCCNNGGDCSQPNSNKERWVVPLAEAGPVYTMRYSLPEGVTCDRCVLQWYYQTGDDEIAYDAPNGLATFLYPAGTWNCADIAIVPESANISTPVNVSNFYKSVLLSGEEESIEIASGQESCQSATGDDHALCRFYECSQALISNGMCVNVQVNSTEGNASGDESDSGDGSDSSDGAGTKTGDEDADNADSFVPIMAGAVVSIPHRKHMHIVLSLSFVSSSSAAVAAGLILSSPPKSSRSLPLDASCRVSDDALQNADQLAGFWDFHDPPA</sequence>
<comment type="caution">
    <text evidence="3">The sequence shown here is derived from an EMBL/GenBank/DDBJ whole genome shotgun (WGS) entry which is preliminary data.</text>
</comment>
<evidence type="ECO:0000313" key="3">
    <source>
        <dbReference type="EMBL" id="GBG28983.1"/>
    </source>
</evidence>
<organism evidence="3 4">
    <name type="scientific">Hondaea fermentalgiana</name>
    <dbReference type="NCBI Taxonomy" id="2315210"/>
    <lineage>
        <taxon>Eukaryota</taxon>
        <taxon>Sar</taxon>
        <taxon>Stramenopiles</taxon>
        <taxon>Bigyra</taxon>
        <taxon>Labyrinthulomycetes</taxon>
        <taxon>Thraustochytrida</taxon>
        <taxon>Thraustochytriidae</taxon>
        <taxon>Hondaea</taxon>
    </lineage>
</organism>
<reference evidence="3 4" key="1">
    <citation type="submission" date="2017-12" db="EMBL/GenBank/DDBJ databases">
        <title>Sequencing, de novo assembly and annotation of complete genome of a new Thraustochytrid species, strain FCC1311.</title>
        <authorList>
            <person name="Sedici K."/>
            <person name="Godart F."/>
            <person name="Aiese Cigliano R."/>
            <person name="Sanseverino W."/>
            <person name="Barakat M."/>
            <person name="Ortet P."/>
            <person name="Marechal E."/>
            <person name="Cagnac O."/>
            <person name="Amato A."/>
        </authorList>
    </citation>
    <scope>NUCLEOTIDE SEQUENCE [LARGE SCALE GENOMIC DNA]</scope>
</reference>
<feature type="region of interest" description="Disordered" evidence="1">
    <location>
        <begin position="259"/>
        <end position="315"/>
    </location>
</feature>
<feature type="compositionally biased region" description="Acidic residues" evidence="1">
    <location>
        <begin position="301"/>
        <end position="312"/>
    </location>
</feature>
<feature type="region of interest" description="Disordered" evidence="1">
    <location>
        <begin position="860"/>
        <end position="891"/>
    </location>
</feature>
<name>A0A2R5GK21_9STRA</name>
<dbReference type="Proteomes" id="UP000241890">
    <property type="component" value="Unassembled WGS sequence"/>
</dbReference>
<dbReference type="InterPro" id="IPR004302">
    <property type="entry name" value="Cellulose/chitin-bd_N"/>
</dbReference>
<protein>
    <recommendedName>
        <fullName evidence="2">Chitin-binding type-4 domain-containing protein</fullName>
    </recommendedName>
</protein>
<evidence type="ECO:0000313" key="4">
    <source>
        <dbReference type="Proteomes" id="UP000241890"/>
    </source>
</evidence>
<dbReference type="Pfam" id="PF03067">
    <property type="entry name" value="LPMO_10"/>
    <property type="match status" value="2"/>
</dbReference>
<dbReference type="InParanoid" id="A0A2R5GK21"/>
<evidence type="ECO:0000259" key="2">
    <source>
        <dbReference type="Pfam" id="PF03067"/>
    </source>
</evidence>
<dbReference type="OrthoDB" id="47267at2759"/>
<dbReference type="EMBL" id="BEYU01000052">
    <property type="protein sequence ID" value="GBG28983.1"/>
    <property type="molecule type" value="Genomic_DNA"/>
</dbReference>
<gene>
    <name evidence="3" type="ORF">FCC1311_052042</name>
</gene>
<feature type="domain" description="Chitin-binding type-4" evidence="2">
    <location>
        <begin position="20"/>
        <end position="206"/>
    </location>
</feature>
<evidence type="ECO:0000256" key="1">
    <source>
        <dbReference type="SAM" id="MobiDB-lite"/>
    </source>
</evidence>
<feature type="compositionally biased region" description="Low complexity" evidence="1">
    <location>
        <begin position="872"/>
        <end position="882"/>
    </location>
</feature>
<feature type="compositionally biased region" description="Polar residues" evidence="1">
    <location>
        <begin position="259"/>
        <end position="285"/>
    </location>
</feature>
<proteinExistence type="predicted"/>